<dbReference type="GO" id="GO:0003723">
    <property type="term" value="F:RNA binding"/>
    <property type="evidence" value="ECO:0007669"/>
    <property type="project" value="UniProtKB-UniRule"/>
</dbReference>
<dbReference type="InterPro" id="IPR036390">
    <property type="entry name" value="WH_DNA-bd_sf"/>
</dbReference>
<evidence type="ECO:0000259" key="4">
    <source>
        <dbReference type="PROSITE" id="PS50961"/>
    </source>
</evidence>
<gene>
    <name evidence="5" type="ORF">FVE85_6861</name>
</gene>
<dbReference type="SMART" id="SM00715">
    <property type="entry name" value="LA"/>
    <property type="match status" value="1"/>
</dbReference>
<evidence type="ECO:0000256" key="2">
    <source>
        <dbReference type="PROSITE-ProRule" id="PRU00332"/>
    </source>
</evidence>
<dbReference type="AlphaFoldDB" id="A0A5J4Z6G6"/>
<accession>A0A5J4Z6G6</accession>
<dbReference type="Pfam" id="PF00076">
    <property type="entry name" value="RRM_1"/>
    <property type="match status" value="1"/>
</dbReference>
<feature type="compositionally biased region" description="Basic and acidic residues" evidence="3">
    <location>
        <begin position="533"/>
        <end position="544"/>
    </location>
</feature>
<dbReference type="InterPro" id="IPR035979">
    <property type="entry name" value="RBD_domain_sf"/>
</dbReference>
<feature type="region of interest" description="Disordered" evidence="3">
    <location>
        <begin position="576"/>
        <end position="606"/>
    </location>
</feature>
<dbReference type="PROSITE" id="PS50961">
    <property type="entry name" value="HTH_LA"/>
    <property type="match status" value="1"/>
</dbReference>
<keyword evidence="1 2" id="KW-0694">RNA-binding</keyword>
<dbReference type="OrthoDB" id="439993at2759"/>
<evidence type="ECO:0000256" key="1">
    <source>
        <dbReference type="ARBA" id="ARBA00022884"/>
    </source>
</evidence>
<reference evidence="6" key="1">
    <citation type="journal article" date="2019" name="Nat. Commun.">
        <title>Expansion of phycobilisome linker gene families in mesophilic red algae.</title>
        <authorList>
            <person name="Lee J."/>
            <person name="Kim D."/>
            <person name="Bhattacharya D."/>
            <person name="Yoon H.S."/>
        </authorList>
    </citation>
    <scope>NUCLEOTIDE SEQUENCE [LARGE SCALE GENOMIC DNA]</scope>
    <source>
        <strain evidence="6">CCMP 1328</strain>
    </source>
</reference>
<dbReference type="EMBL" id="VRMN01000001">
    <property type="protein sequence ID" value="KAA8499276.1"/>
    <property type="molecule type" value="Genomic_DNA"/>
</dbReference>
<evidence type="ECO:0000256" key="3">
    <source>
        <dbReference type="SAM" id="MobiDB-lite"/>
    </source>
</evidence>
<evidence type="ECO:0000313" key="5">
    <source>
        <dbReference type="EMBL" id="KAA8499276.1"/>
    </source>
</evidence>
<dbReference type="SUPFAM" id="SSF46785">
    <property type="entry name" value="Winged helix' DNA-binding domain"/>
    <property type="match status" value="1"/>
</dbReference>
<dbReference type="Proteomes" id="UP000324585">
    <property type="component" value="Unassembled WGS sequence"/>
</dbReference>
<dbReference type="InterPro" id="IPR000504">
    <property type="entry name" value="RRM_dom"/>
</dbReference>
<keyword evidence="6" id="KW-1185">Reference proteome</keyword>
<dbReference type="SUPFAM" id="SSF54928">
    <property type="entry name" value="RNA-binding domain, RBD"/>
    <property type="match status" value="1"/>
</dbReference>
<proteinExistence type="predicted"/>
<dbReference type="InterPro" id="IPR036388">
    <property type="entry name" value="WH-like_DNA-bd_sf"/>
</dbReference>
<feature type="domain" description="HTH La-type RNA-binding" evidence="4">
    <location>
        <begin position="133"/>
        <end position="223"/>
    </location>
</feature>
<name>A0A5J4Z6G6_PORPP</name>
<sequence length="606" mass="67447">MLDADVARRRAVPVMAFAAWTLPVAVEGTRRSACCLPLRLTSSWVREQRARSNVALARARCVIRLSSSAGKNAAPVPVALAVEQADTAGASSREWDRRFESPSEQMQQHHPMLDKIGPMPEIPEEWRVAQTSELSKEERMQQIQKQLEFYLSTRNLRSDTYVRLRLDAETAAIPVAEFLIFYRMISLNATAEDIVKAAGMSSALTVFEDSDPSAARIAPAQGSAIFAEAAEVVDESACVVAQGVHPMIPTRVLLNLFESFGKCGLLRRPRNPQGFRKLHCYVEFEHPEGASACLSGFDALDEGLRMGVEGVMKSSDFRLEQEKRARFMKRILRVHPLPKEVDTDAVEQWVWSCKDVKILSVDVRAQTREAFVLVAGLDDAEEFADFVRISAEYEREANGGEDIGDSNALARPKAVLETTVAELLRSNTFKKVVATMPKTSLPQRKQRTPSSRQALVVVEGLDLDADLSSDGMSFSHLYSTLKEAVPIIRFLIYRSGSPTCVMQIGSVAEAEQAVKLLNGALDLKGTKPTESQEATHDSSDESQSRQRTTLTASILEGELAEEKWEEIRTLRDRRQQRLYANESEGEREEKPANMRTQGDVDEIFVN</sequence>
<evidence type="ECO:0000313" key="6">
    <source>
        <dbReference type="Proteomes" id="UP000324585"/>
    </source>
</evidence>
<dbReference type="Gene3D" id="1.10.10.10">
    <property type="entry name" value="Winged helix-like DNA-binding domain superfamily/Winged helix DNA-binding domain"/>
    <property type="match status" value="1"/>
</dbReference>
<feature type="region of interest" description="Disordered" evidence="3">
    <location>
        <begin position="524"/>
        <end position="548"/>
    </location>
</feature>
<dbReference type="CDD" id="cd00590">
    <property type="entry name" value="RRM_SF"/>
    <property type="match status" value="1"/>
</dbReference>
<comment type="caution">
    <text evidence="5">The sequence shown here is derived from an EMBL/GenBank/DDBJ whole genome shotgun (WGS) entry which is preliminary data.</text>
</comment>
<protein>
    <recommendedName>
        <fullName evidence="4">HTH La-type RNA-binding domain-containing protein</fullName>
    </recommendedName>
</protein>
<organism evidence="5 6">
    <name type="scientific">Porphyridium purpureum</name>
    <name type="common">Red alga</name>
    <name type="synonym">Porphyridium cruentum</name>
    <dbReference type="NCBI Taxonomy" id="35688"/>
    <lineage>
        <taxon>Eukaryota</taxon>
        <taxon>Rhodophyta</taxon>
        <taxon>Bangiophyceae</taxon>
        <taxon>Porphyridiales</taxon>
        <taxon>Porphyridiaceae</taxon>
        <taxon>Porphyridium</taxon>
    </lineage>
</organism>
<dbReference type="InterPro" id="IPR006630">
    <property type="entry name" value="La_HTH"/>
</dbReference>